<dbReference type="AlphaFoldDB" id="A0A9W6XSV2"/>
<feature type="compositionally biased region" description="Acidic residues" evidence="1">
    <location>
        <begin position="253"/>
        <end position="262"/>
    </location>
</feature>
<accession>A0A9W6XSV2</accession>
<feature type="region of interest" description="Disordered" evidence="1">
    <location>
        <begin position="284"/>
        <end position="330"/>
    </location>
</feature>
<sequence length="469" mass="50608">MRASIARLEEQTSQWRATSLENERLLQAAQRTIAEHDQDRDAIMRDRDSIAQDRDSIARDRDSIARDRDSLTQDRDALAQDREIIVSDYLRLQEQYSNAYRQMWAIATAMGQDVHLPAPSSFVTHSQAASATAGRARKSQRTDATSSAPRDVLDLRPRSPARKDRPSSDSAQIDNAMSSASDDGNRDVGSVNAEINRPPELPKGPDASPSSDVSESDPQEVETEIAMQDTSDTTPPKISEPDKCESMEGKEEAEGEGTDDEILSALSRSRSSLRCRASLTSDRGTLQPIIDVDGDGDSPSGSSSGNSEGEGSGAGNAGSPTQDHVGGGSAVGDLADAALAVDEIDDSPLFPTFVPSRLWIPGVCARLFHQPDTIPWDVYVVSSVRVSEIDVQTLSTLLTSVSEWLFPTIDPASHPLPDSYDHLIIGATVNGSASLACQFRMNTSFPIRRSLRIDVSRPVHQVLTGGGLV</sequence>
<reference evidence="2" key="1">
    <citation type="submission" date="2023-04" db="EMBL/GenBank/DDBJ databases">
        <title>Phytophthora fragariaefolia NBRC 109709.</title>
        <authorList>
            <person name="Ichikawa N."/>
            <person name="Sato H."/>
            <person name="Tonouchi N."/>
        </authorList>
    </citation>
    <scope>NUCLEOTIDE SEQUENCE</scope>
    <source>
        <strain evidence="2">NBRC 109709</strain>
    </source>
</reference>
<feature type="compositionally biased region" description="Acidic residues" evidence="1">
    <location>
        <begin position="214"/>
        <end position="223"/>
    </location>
</feature>
<comment type="caution">
    <text evidence="2">The sequence shown here is derived from an EMBL/GenBank/DDBJ whole genome shotgun (WGS) entry which is preliminary data.</text>
</comment>
<feature type="compositionally biased region" description="Basic and acidic residues" evidence="1">
    <location>
        <begin position="151"/>
        <end position="167"/>
    </location>
</feature>
<evidence type="ECO:0000313" key="3">
    <source>
        <dbReference type="Proteomes" id="UP001165121"/>
    </source>
</evidence>
<dbReference type="Proteomes" id="UP001165121">
    <property type="component" value="Unassembled WGS sequence"/>
</dbReference>
<evidence type="ECO:0000313" key="2">
    <source>
        <dbReference type="EMBL" id="GMF44914.1"/>
    </source>
</evidence>
<proteinExistence type="predicted"/>
<feature type="compositionally biased region" description="Low complexity" evidence="1">
    <location>
        <begin position="297"/>
        <end position="307"/>
    </location>
</feature>
<organism evidence="2 3">
    <name type="scientific">Phytophthora fragariaefolia</name>
    <dbReference type="NCBI Taxonomy" id="1490495"/>
    <lineage>
        <taxon>Eukaryota</taxon>
        <taxon>Sar</taxon>
        <taxon>Stramenopiles</taxon>
        <taxon>Oomycota</taxon>
        <taxon>Peronosporomycetes</taxon>
        <taxon>Peronosporales</taxon>
        <taxon>Peronosporaceae</taxon>
        <taxon>Phytophthora</taxon>
    </lineage>
</organism>
<evidence type="ECO:0000256" key="1">
    <source>
        <dbReference type="SAM" id="MobiDB-lite"/>
    </source>
</evidence>
<feature type="compositionally biased region" description="Polar residues" evidence="1">
    <location>
        <begin position="168"/>
        <end position="182"/>
    </location>
</feature>
<dbReference type="OrthoDB" id="129638at2759"/>
<name>A0A9W6XSV2_9STRA</name>
<feature type="compositionally biased region" description="Basic and acidic residues" evidence="1">
    <location>
        <begin position="239"/>
        <end position="252"/>
    </location>
</feature>
<protein>
    <submittedName>
        <fullName evidence="2">Unnamed protein product</fullName>
    </submittedName>
</protein>
<dbReference type="EMBL" id="BSXT01001744">
    <property type="protein sequence ID" value="GMF44914.1"/>
    <property type="molecule type" value="Genomic_DNA"/>
</dbReference>
<feature type="region of interest" description="Disordered" evidence="1">
    <location>
        <begin position="37"/>
        <end position="58"/>
    </location>
</feature>
<feature type="region of interest" description="Disordered" evidence="1">
    <location>
        <begin position="125"/>
        <end position="262"/>
    </location>
</feature>
<gene>
    <name evidence="2" type="ORF">Pfra01_001587400</name>
</gene>
<keyword evidence="3" id="KW-1185">Reference proteome</keyword>